<evidence type="ECO:0000259" key="12">
    <source>
        <dbReference type="PROSITE" id="PS50835"/>
    </source>
</evidence>
<keyword evidence="11" id="KW-0491">MHC II</keyword>
<evidence type="ECO:0000256" key="9">
    <source>
        <dbReference type="ARBA" id="ARBA00023157"/>
    </source>
</evidence>
<dbReference type="EMBL" id="OW240920">
    <property type="protein sequence ID" value="CAH2314539.1"/>
    <property type="molecule type" value="Genomic_DNA"/>
</dbReference>
<reference evidence="13" key="1">
    <citation type="submission" date="2022-03" db="EMBL/GenBank/DDBJ databases">
        <authorList>
            <person name="Alioto T."/>
            <person name="Alioto T."/>
            <person name="Gomez Garrido J."/>
        </authorList>
    </citation>
    <scope>NUCLEOTIDE SEQUENCE</scope>
</reference>
<dbReference type="InterPro" id="IPR001003">
    <property type="entry name" value="MHC_II_a_N"/>
</dbReference>
<name>A0AAD1SXW8_PELCU</name>
<dbReference type="SMART" id="SM00920">
    <property type="entry name" value="MHC_II_alpha"/>
    <property type="match status" value="1"/>
</dbReference>
<evidence type="ECO:0000256" key="7">
    <source>
        <dbReference type="ARBA" id="ARBA00023130"/>
    </source>
</evidence>
<dbReference type="Gene3D" id="3.10.320.10">
    <property type="entry name" value="Class II Histocompatibility Antigen, M Beta Chain, Chain B, domain 1"/>
    <property type="match status" value="1"/>
</dbReference>
<gene>
    <name evidence="13" type="ORF">PECUL_23A003886</name>
</gene>
<protein>
    <submittedName>
        <fullName evidence="13">MHC class II alpha chain</fullName>
    </submittedName>
</protein>
<dbReference type="SMART" id="SM00407">
    <property type="entry name" value="IGc1"/>
    <property type="match status" value="1"/>
</dbReference>
<dbReference type="InterPro" id="IPR014745">
    <property type="entry name" value="MHC_II_a/b_N"/>
</dbReference>
<dbReference type="GO" id="GO:0042613">
    <property type="term" value="C:MHC class II protein complex"/>
    <property type="evidence" value="ECO:0007669"/>
    <property type="project" value="UniProtKB-KW"/>
</dbReference>
<dbReference type="InterPro" id="IPR011162">
    <property type="entry name" value="MHC_I/II-like_Ag-recog"/>
</dbReference>
<dbReference type="InterPro" id="IPR007110">
    <property type="entry name" value="Ig-like_dom"/>
</dbReference>
<dbReference type="PANTHER" id="PTHR19944:SF86">
    <property type="entry name" value="HLA CLASS II HISTOCOMPATIBILITY ANTIGEN, DR ALPHA CHAIN"/>
    <property type="match status" value="1"/>
</dbReference>
<dbReference type="InterPro" id="IPR050160">
    <property type="entry name" value="MHC/Immunoglobulin"/>
</dbReference>
<dbReference type="PROSITE" id="PS00290">
    <property type="entry name" value="IG_MHC"/>
    <property type="match status" value="1"/>
</dbReference>
<keyword evidence="4" id="KW-0732">Signal</keyword>
<dbReference type="PANTHER" id="PTHR19944">
    <property type="entry name" value="MHC CLASS II-RELATED"/>
    <property type="match status" value="1"/>
</dbReference>
<dbReference type="InterPro" id="IPR036179">
    <property type="entry name" value="Ig-like_dom_sf"/>
</dbReference>
<keyword evidence="10" id="KW-0325">Glycoprotein</keyword>
<sequence length="337" mass="38419">MDPLMRSQRKFQRLLVTAWVLCVSIDQSSDMAQRWHCSLFYLPLLCVLCLHSGQAVKVENVLTQSNFYQTEEPTGEYMFQFDEDEIFYVDLDKKETKWRLPQFGEVSTFEAAGALQNIGIMKQNLNIMIKRSNHSAAVSVRPEILTFTENPVVFGEPNTLICYTSKFFPPVIGIEWLKNGQPVAAGVSSTDYYPASDGSFSRFLYAAIIPEQDDVYTCSVTHDGLKTNPTYKTWSPEAPAPYSEMYENVICGLGNQKSKKSLLVCRLIAFTTSIDVFRTPERLSASKQNDSIYNNKISTMLRILRTRPQHRPALVIAQLKNYFKFGNFAPQFKPYIV</sequence>
<evidence type="ECO:0000313" key="13">
    <source>
        <dbReference type="EMBL" id="CAH2314539.1"/>
    </source>
</evidence>
<keyword evidence="9" id="KW-1015">Disulfide bond</keyword>
<dbReference type="Proteomes" id="UP001295444">
    <property type="component" value="Chromosome 09"/>
</dbReference>
<keyword evidence="5" id="KW-0391">Immunity</keyword>
<dbReference type="CDD" id="cd05767">
    <property type="entry name" value="IgC1_MHC_II_alpha"/>
    <property type="match status" value="1"/>
</dbReference>
<dbReference type="GO" id="GO:0002504">
    <property type="term" value="P:antigen processing and presentation of peptide or polysaccharide antigen via MHC class II"/>
    <property type="evidence" value="ECO:0007669"/>
    <property type="project" value="UniProtKB-KW"/>
</dbReference>
<evidence type="ECO:0000256" key="5">
    <source>
        <dbReference type="ARBA" id="ARBA00022859"/>
    </source>
</evidence>
<organism evidence="13 14">
    <name type="scientific">Pelobates cultripes</name>
    <name type="common">Western spadefoot toad</name>
    <dbReference type="NCBI Taxonomy" id="61616"/>
    <lineage>
        <taxon>Eukaryota</taxon>
        <taxon>Metazoa</taxon>
        <taxon>Chordata</taxon>
        <taxon>Craniata</taxon>
        <taxon>Vertebrata</taxon>
        <taxon>Euteleostomi</taxon>
        <taxon>Amphibia</taxon>
        <taxon>Batrachia</taxon>
        <taxon>Anura</taxon>
        <taxon>Pelobatoidea</taxon>
        <taxon>Pelobatidae</taxon>
        <taxon>Pelobates</taxon>
    </lineage>
</organism>
<comment type="subcellular location">
    <subcellularLocation>
        <location evidence="1">Membrane</location>
        <topology evidence="1">Single-pass type I membrane protein</topology>
    </subcellularLocation>
</comment>
<evidence type="ECO:0000256" key="10">
    <source>
        <dbReference type="ARBA" id="ARBA00023180"/>
    </source>
</evidence>
<evidence type="ECO:0000256" key="4">
    <source>
        <dbReference type="ARBA" id="ARBA00022729"/>
    </source>
</evidence>
<keyword evidence="8" id="KW-0472">Membrane</keyword>
<feature type="domain" description="Ig-like" evidence="12">
    <location>
        <begin position="142"/>
        <end position="235"/>
    </location>
</feature>
<keyword evidence="6" id="KW-1133">Transmembrane helix</keyword>
<dbReference type="Gene3D" id="2.60.40.10">
    <property type="entry name" value="Immunoglobulins"/>
    <property type="match status" value="1"/>
</dbReference>
<accession>A0AAD1SXW8</accession>
<proteinExistence type="inferred from homology"/>
<dbReference type="InterPro" id="IPR003006">
    <property type="entry name" value="Ig/MHC_CS"/>
</dbReference>
<dbReference type="SUPFAM" id="SSF48726">
    <property type="entry name" value="Immunoglobulin"/>
    <property type="match status" value="1"/>
</dbReference>
<evidence type="ECO:0000256" key="1">
    <source>
        <dbReference type="ARBA" id="ARBA00004479"/>
    </source>
</evidence>
<keyword evidence="7" id="KW-1064">Adaptive immunity</keyword>
<keyword evidence="3" id="KW-0812">Transmembrane</keyword>
<dbReference type="InterPro" id="IPR003597">
    <property type="entry name" value="Ig_C1-set"/>
</dbReference>
<evidence type="ECO:0000256" key="2">
    <source>
        <dbReference type="ARBA" id="ARBA00007394"/>
    </source>
</evidence>
<evidence type="ECO:0000313" key="14">
    <source>
        <dbReference type="Proteomes" id="UP001295444"/>
    </source>
</evidence>
<dbReference type="Pfam" id="PF00993">
    <property type="entry name" value="MHC_II_alpha"/>
    <property type="match status" value="1"/>
</dbReference>
<evidence type="ECO:0000256" key="3">
    <source>
        <dbReference type="ARBA" id="ARBA00022692"/>
    </source>
</evidence>
<comment type="similarity">
    <text evidence="2">Belongs to the MHC class II family.</text>
</comment>
<dbReference type="GO" id="GO:0002250">
    <property type="term" value="P:adaptive immune response"/>
    <property type="evidence" value="ECO:0007669"/>
    <property type="project" value="UniProtKB-KW"/>
</dbReference>
<dbReference type="SUPFAM" id="SSF54452">
    <property type="entry name" value="MHC antigen-recognition domain"/>
    <property type="match status" value="1"/>
</dbReference>
<keyword evidence="14" id="KW-1185">Reference proteome</keyword>
<evidence type="ECO:0000256" key="8">
    <source>
        <dbReference type="ARBA" id="ARBA00023136"/>
    </source>
</evidence>
<evidence type="ECO:0000256" key="6">
    <source>
        <dbReference type="ARBA" id="ARBA00022989"/>
    </source>
</evidence>
<dbReference type="PROSITE" id="PS50835">
    <property type="entry name" value="IG_LIKE"/>
    <property type="match status" value="1"/>
</dbReference>
<evidence type="ECO:0000256" key="11">
    <source>
        <dbReference type="ARBA" id="ARBA00023182"/>
    </source>
</evidence>
<dbReference type="Pfam" id="PF07654">
    <property type="entry name" value="C1-set"/>
    <property type="match status" value="1"/>
</dbReference>
<dbReference type="InterPro" id="IPR013783">
    <property type="entry name" value="Ig-like_fold"/>
</dbReference>
<dbReference type="AlphaFoldDB" id="A0AAD1SXW8"/>